<accession>A0A7D5QHP8</accession>
<evidence type="ECO:0000313" key="2">
    <source>
        <dbReference type="Proteomes" id="UP000509626"/>
    </source>
</evidence>
<gene>
    <name evidence="1" type="ORF">HUG12_15515</name>
</gene>
<dbReference type="Proteomes" id="UP000509626">
    <property type="component" value="Chromosome"/>
</dbReference>
<dbReference type="KEGG" id="halu:HUG12_15515"/>
<dbReference type="EMBL" id="CP058579">
    <property type="protein sequence ID" value="QLG63063.1"/>
    <property type="molecule type" value="Genomic_DNA"/>
</dbReference>
<organism evidence="1 2">
    <name type="scientific">Halorarum salinum</name>
    <dbReference type="NCBI Taxonomy" id="2743089"/>
    <lineage>
        <taxon>Archaea</taxon>
        <taxon>Methanobacteriati</taxon>
        <taxon>Methanobacteriota</taxon>
        <taxon>Stenosarchaea group</taxon>
        <taxon>Halobacteria</taxon>
        <taxon>Halobacteriales</taxon>
        <taxon>Haloferacaceae</taxon>
        <taxon>Halorarum</taxon>
    </lineage>
</organism>
<name>A0A7D5QHP8_9EURY</name>
<sequence length="50" mass="5677">MPTGSDHAWNAQVELNQIDEDEYSQATRDLLDNCREAVEDLAVELELEEA</sequence>
<dbReference type="RefSeq" id="WP_179269648.1">
    <property type="nucleotide sequence ID" value="NZ_CP058579.1"/>
</dbReference>
<evidence type="ECO:0000313" key="1">
    <source>
        <dbReference type="EMBL" id="QLG63063.1"/>
    </source>
</evidence>
<dbReference type="GeneID" id="56038896"/>
<dbReference type="AlphaFoldDB" id="A0A7D5QHP8"/>
<keyword evidence="2" id="KW-1185">Reference proteome</keyword>
<protein>
    <submittedName>
        <fullName evidence="1">Uncharacterized protein</fullName>
    </submittedName>
</protein>
<reference evidence="1 2" key="1">
    <citation type="submission" date="2020-06" db="EMBL/GenBank/DDBJ databases">
        <title>NJ-3-1, isolated from saline soil.</title>
        <authorList>
            <person name="Cui H.L."/>
            <person name="Shi X."/>
        </authorList>
    </citation>
    <scope>NUCLEOTIDE SEQUENCE [LARGE SCALE GENOMIC DNA]</scope>
    <source>
        <strain evidence="1 2">NJ-3-1</strain>
    </source>
</reference>
<proteinExistence type="predicted"/>